<evidence type="ECO:0000313" key="4">
    <source>
        <dbReference type="Proteomes" id="UP000000739"/>
    </source>
</evidence>
<sequence length="188" mass="20984">MKISKVSQRITKIMADREITVQDMSQRTGLDQDFLETITKEDLYPSLGPLLKIARALGVRLGTLIDDQVSQDPLIVRKDAAQKSISMLRGADKPEELKFYSLGMGKTDRHMEPFYVEILPESAKDAKLSSHEGEEFIVVNSGRIKVVYGQETHILGAGDSIYYNSITPHYVSCEGEEAASIYAVLYIP</sequence>
<dbReference type="RefSeq" id="WP_015948020.1">
    <property type="nucleotide sequence ID" value="NC_011768.1"/>
</dbReference>
<dbReference type="InterPro" id="IPR013096">
    <property type="entry name" value="Cupin_2"/>
</dbReference>
<dbReference type="KEGG" id="dal:Dalk_3271"/>
<evidence type="ECO:0000313" key="3">
    <source>
        <dbReference type="EMBL" id="ACL04961.1"/>
    </source>
</evidence>
<dbReference type="InterPro" id="IPR014710">
    <property type="entry name" value="RmlC-like_jellyroll"/>
</dbReference>
<dbReference type="Gene3D" id="2.60.120.10">
    <property type="entry name" value="Jelly Rolls"/>
    <property type="match status" value="1"/>
</dbReference>
<dbReference type="SUPFAM" id="SSF51182">
    <property type="entry name" value="RmlC-like cupins"/>
    <property type="match status" value="1"/>
</dbReference>
<dbReference type="InterPro" id="IPR010982">
    <property type="entry name" value="Lambda_DNA-bd_dom_sf"/>
</dbReference>
<proteinExistence type="predicted"/>
<dbReference type="Gene3D" id="1.10.260.40">
    <property type="entry name" value="lambda repressor-like DNA-binding domains"/>
    <property type="match status" value="1"/>
</dbReference>
<dbReference type="GO" id="GO:0003677">
    <property type="term" value="F:DNA binding"/>
    <property type="evidence" value="ECO:0007669"/>
    <property type="project" value="UniProtKB-KW"/>
</dbReference>
<dbReference type="SMART" id="SM00530">
    <property type="entry name" value="HTH_XRE"/>
    <property type="match status" value="1"/>
</dbReference>
<dbReference type="Pfam" id="PF07883">
    <property type="entry name" value="Cupin_2"/>
    <property type="match status" value="1"/>
</dbReference>
<dbReference type="GO" id="GO:0005829">
    <property type="term" value="C:cytosol"/>
    <property type="evidence" value="ECO:0007669"/>
    <property type="project" value="TreeGrafter"/>
</dbReference>
<reference evidence="3 4" key="1">
    <citation type="journal article" date="2012" name="Environ. Microbiol.">
        <title>The genome sequence of Desulfatibacillum alkenivorans AK-01: a blueprint for anaerobic alkane oxidation.</title>
        <authorList>
            <person name="Callaghan A.V."/>
            <person name="Morris B.E."/>
            <person name="Pereira I.A."/>
            <person name="McInerney M.J."/>
            <person name="Austin R.N."/>
            <person name="Groves J.T."/>
            <person name="Kukor J.J."/>
            <person name="Suflita J.M."/>
            <person name="Young L.Y."/>
            <person name="Zylstra G.J."/>
            <person name="Wawrik B."/>
        </authorList>
    </citation>
    <scope>NUCLEOTIDE SEQUENCE [LARGE SCALE GENOMIC DNA]</scope>
    <source>
        <strain evidence="3 4">AK-01</strain>
    </source>
</reference>
<dbReference type="GO" id="GO:0003700">
    <property type="term" value="F:DNA-binding transcription factor activity"/>
    <property type="evidence" value="ECO:0007669"/>
    <property type="project" value="TreeGrafter"/>
</dbReference>
<dbReference type="Pfam" id="PF13443">
    <property type="entry name" value="HTH_26"/>
    <property type="match status" value="1"/>
</dbReference>
<dbReference type="PANTHER" id="PTHR46797">
    <property type="entry name" value="HTH-TYPE TRANSCRIPTIONAL REGULATOR"/>
    <property type="match status" value="1"/>
</dbReference>
<dbReference type="InterPro" id="IPR050807">
    <property type="entry name" value="TransReg_Diox_bact_type"/>
</dbReference>
<dbReference type="eggNOG" id="COG1917">
    <property type="taxonomic scope" value="Bacteria"/>
</dbReference>
<keyword evidence="1" id="KW-0238">DNA-binding</keyword>
<dbReference type="CDD" id="cd02209">
    <property type="entry name" value="cupin_XRE_C"/>
    <property type="match status" value="1"/>
</dbReference>
<evidence type="ECO:0000256" key="1">
    <source>
        <dbReference type="ARBA" id="ARBA00023125"/>
    </source>
</evidence>
<dbReference type="InterPro" id="IPR001387">
    <property type="entry name" value="Cro/C1-type_HTH"/>
</dbReference>
<dbReference type="HOGENOM" id="CLU_085376_3_2_7"/>
<dbReference type="Proteomes" id="UP000000739">
    <property type="component" value="Chromosome"/>
</dbReference>
<dbReference type="AlphaFoldDB" id="B8FJ34"/>
<evidence type="ECO:0000259" key="2">
    <source>
        <dbReference type="SMART" id="SM00530"/>
    </source>
</evidence>
<dbReference type="InterPro" id="IPR011051">
    <property type="entry name" value="RmlC_Cupin_sf"/>
</dbReference>
<dbReference type="PANTHER" id="PTHR46797:SF19">
    <property type="entry name" value="BLL2473 PROTEIN"/>
    <property type="match status" value="1"/>
</dbReference>
<protein>
    <submittedName>
        <fullName evidence="3">Transcriptional regulator, XRE family</fullName>
    </submittedName>
</protein>
<dbReference type="CDD" id="cd00093">
    <property type="entry name" value="HTH_XRE"/>
    <property type="match status" value="1"/>
</dbReference>
<dbReference type="EMBL" id="CP001322">
    <property type="protein sequence ID" value="ACL04961.1"/>
    <property type="molecule type" value="Genomic_DNA"/>
</dbReference>
<gene>
    <name evidence="3" type="ordered locus">Dalk_3271</name>
</gene>
<organism evidence="3 4">
    <name type="scientific">Desulfatibacillum aliphaticivorans</name>
    <dbReference type="NCBI Taxonomy" id="218208"/>
    <lineage>
        <taxon>Bacteria</taxon>
        <taxon>Pseudomonadati</taxon>
        <taxon>Thermodesulfobacteriota</taxon>
        <taxon>Desulfobacteria</taxon>
        <taxon>Desulfobacterales</taxon>
        <taxon>Desulfatibacillaceae</taxon>
        <taxon>Desulfatibacillum</taxon>
    </lineage>
</organism>
<name>B8FJ34_DESAL</name>
<feature type="domain" description="HTH cro/C1-type" evidence="2">
    <location>
        <begin position="9"/>
        <end position="64"/>
    </location>
</feature>
<accession>B8FJ34</accession>
<keyword evidence="4" id="KW-1185">Reference proteome</keyword>
<dbReference type="SUPFAM" id="SSF47413">
    <property type="entry name" value="lambda repressor-like DNA-binding domains"/>
    <property type="match status" value="1"/>
</dbReference>